<dbReference type="SUPFAM" id="SSF47413">
    <property type="entry name" value="lambda repressor-like DNA-binding domains"/>
    <property type="match status" value="1"/>
</dbReference>
<dbReference type="EMBL" id="CP158367">
    <property type="protein sequence ID" value="XBX75592.1"/>
    <property type="molecule type" value="Genomic_DNA"/>
</dbReference>
<dbReference type="InterPro" id="IPR010982">
    <property type="entry name" value="Lambda_DNA-bd_dom_sf"/>
</dbReference>
<reference evidence="2" key="1">
    <citation type="journal article" date="2013" name="Extremophiles">
        <title>Proteinivorax tanatarense gen. nov., sp. nov., an anaerobic, haloalkaliphilic, proteolytic bacterium isolated from a decaying algal bloom, and proposal of Proteinivoraceae fam. nov.</title>
        <authorList>
            <person name="Kevbrin V."/>
            <person name="Boltyanskaya Y."/>
            <person name="Zhilina T."/>
            <person name="Kolganova T."/>
            <person name="Lavrentjeva E."/>
            <person name="Kuznetsov B."/>
        </authorList>
    </citation>
    <scope>NUCLEOTIDE SEQUENCE</scope>
    <source>
        <strain evidence="2">Z-910T</strain>
    </source>
</reference>
<dbReference type="AlphaFoldDB" id="A0AAU7VNF2"/>
<dbReference type="SMART" id="SM00530">
    <property type="entry name" value="HTH_XRE"/>
    <property type="match status" value="1"/>
</dbReference>
<name>A0AAU7VNF2_9FIRM</name>
<evidence type="ECO:0000259" key="1">
    <source>
        <dbReference type="PROSITE" id="PS50943"/>
    </source>
</evidence>
<proteinExistence type="predicted"/>
<dbReference type="Gene3D" id="1.10.260.40">
    <property type="entry name" value="lambda repressor-like DNA-binding domains"/>
    <property type="match status" value="1"/>
</dbReference>
<gene>
    <name evidence="2" type="ORF">PRVXT_000731</name>
</gene>
<reference evidence="2" key="2">
    <citation type="submission" date="2024-06" db="EMBL/GenBank/DDBJ databases">
        <authorList>
            <person name="Petrova K.O."/>
            <person name="Toshchakov S.V."/>
            <person name="Boltjanskaja Y.V."/>
            <person name="Kevbrin V."/>
        </authorList>
    </citation>
    <scope>NUCLEOTIDE SEQUENCE</scope>
    <source>
        <strain evidence="2">Z-910T</strain>
    </source>
</reference>
<dbReference type="InterPro" id="IPR001387">
    <property type="entry name" value="Cro/C1-type_HTH"/>
</dbReference>
<dbReference type="CDD" id="cd00093">
    <property type="entry name" value="HTH_XRE"/>
    <property type="match status" value="1"/>
</dbReference>
<organism evidence="2">
    <name type="scientific">Proteinivorax tanatarense</name>
    <dbReference type="NCBI Taxonomy" id="1260629"/>
    <lineage>
        <taxon>Bacteria</taxon>
        <taxon>Bacillati</taxon>
        <taxon>Bacillota</taxon>
        <taxon>Clostridia</taxon>
        <taxon>Eubacteriales</taxon>
        <taxon>Proteinivoracaceae</taxon>
        <taxon>Proteinivorax</taxon>
    </lineage>
</organism>
<dbReference type="RefSeq" id="WP_350344335.1">
    <property type="nucleotide sequence ID" value="NZ_CP158367.1"/>
</dbReference>
<evidence type="ECO:0000313" key="2">
    <source>
        <dbReference type="EMBL" id="XBX75592.1"/>
    </source>
</evidence>
<protein>
    <submittedName>
        <fullName evidence="2">Helix-turn-helix transcriptional regulator</fullName>
    </submittedName>
</protein>
<sequence>MRIIRYDLNLTQKNVSELSGISEDAIRKIKHGKVTPTQETLELLSVVLKTDLNKLLLNMRVNDLTFN</sequence>
<dbReference type="Pfam" id="PF01381">
    <property type="entry name" value="HTH_3"/>
    <property type="match status" value="1"/>
</dbReference>
<accession>A0AAU7VNF2</accession>
<dbReference type="PROSITE" id="PS50943">
    <property type="entry name" value="HTH_CROC1"/>
    <property type="match status" value="1"/>
</dbReference>
<dbReference type="GO" id="GO:0003677">
    <property type="term" value="F:DNA binding"/>
    <property type="evidence" value="ECO:0007669"/>
    <property type="project" value="InterPro"/>
</dbReference>
<feature type="domain" description="HTH cro/C1-type" evidence="1">
    <location>
        <begin position="1"/>
        <end position="55"/>
    </location>
</feature>